<keyword evidence="1" id="KW-0472">Membrane</keyword>
<dbReference type="AlphaFoldDB" id="A0AAD5YR43"/>
<gene>
    <name evidence="2" type="ORF">NP233_g11275</name>
</gene>
<feature type="transmembrane region" description="Helical" evidence="1">
    <location>
        <begin position="464"/>
        <end position="482"/>
    </location>
</feature>
<feature type="transmembrane region" description="Helical" evidence="1">
    <location>
        <begin position="185"/>
        <end position="206"/>
    </location>
</feature>
<keyword evidence="3" id="KW-1185">Reference proteome</keyword>
<accession>A0AAD5YR43</accession>
<dbReference type="EMBL" id="JANIEX010001313">
    <property type="protein sequence ID" value="KAJ3559378.1"/>
    <property type="molecule type" value="Genomic_DNA"/>
</dbReference>
<evidence type="ECO:0000313" key="2">
    <source>
        <dbReference type="EMBL" id="KAJ3559378.1"/>
    </source>
</evidence>
<feature type="transmembrane region" description="Helical" evidence="1">
    <location>
        <begin position="336"/>
        <end position="357"/>
    </location>
</feature>
<reference evidence="2" key="1">
    <citation type="submission" date="2022-07" db="EMBL/GenBank/DDBJ databases">
        <title>Genome Sequence of Leucocoprinus birnbaumii.</title>
        <authorList>
            <person name="Buettner E."/>
        </authorList>
    </citation>
    <scope>NUCLEOTIDE SEQUENCE</scope>
    <source>
        <strain evidence="2">VT141</strain>
    </source>
</reference>
<keyword evidence="1" id="KW-1133">Transmembrane helix</keyword>
<evidence type="ECO:0000313" key="3">
    <source>
        <dbReference type="Proteomes" id="UP001213000"/>
    </source>
</evidence>
<feature type="transmembrane region" description="Helical" evidence="1">
    <location>
        <begin position="43"/>
        <end position="65"/>
    </location>
</feature>
<name>A0AAD5YR43_9AGAR</name>
<feature type="transmembrane region" description="Helical" evidence="1">
    <location>
        <begin position="241"/>
        <end position="268"/>
    </location>
</feature>
<feature type="transmembrane region" description="Helical" evidence="1">
    <location>
        <begin position="77"/>
        <end position="99"/>
    </location>
</feature>
<feature type="transmembrane region" description="Helical" evidence="1">
    <location>
        <begin position="417"/>
        <end position="444"/>
    </location>
</feature>
<evidence type="ECO:0008006" key="4">
    <source>
        <dbReference type="Google" id="ProtNLM"/>
    </source>
</evidence>
<proteinExistence type="predicted"/>
<dbReference type="Proteomes" id="UP001213000">
    <property type="component" value="Unassembled WGS sequence"/>
</dbReference>
<organism evidence="2 3">
    <name type="scientific">Leucocoprinus birnbaumii</name>
    <dbReference type="NCBI Taxonomy" id="56174"/>
    <lineage>
        <taxon>Eukaryota</taxon>
        <taxon>Fungi</taxon>
        <taxon>Dikarya</taxon>
        <taxon>Basidiomycota</taxon>
        <taxon>Agaricomycotina</taxon>
        <taxon>Agaricomycetes</taxon>
        <taxon>Agaricomycetidae</taxon>
        <taxon>Agaricales</taxon>
        <taxon>Agaricineae</taxon>
        <taxon>Agaricaceae</taxon>
        <taxon>Leucocoprinus</taxon>
    </lineage>
</organism>
<keyword evidence="1" id="KW-0812">Transmembrane</keyword>
<feature type="transmembrane region" description="Helical" evidence="1">
    <location>
        <begin position="119"/>
        <end position="139"/>
    </location>
</feature>
<evidence type="ECO:0000256" key="1">
    <source>
        <dbReference type="SAM" id="Phobius"/>
    </source>
</evidence>
<feature type="transmembrane region" description="Helical" evidence="1">
    <location>
        <begin position="159"/>
        <end position="178"/>
    </location>
</feature>
<protein>
    <recommendedName>
        <fullName evidence="4">Citrate transporter-like domain-containing protein</fullName>
    </recommendedName>
</protein>
<feature type="transmembrane region" description="Helical" evidence="1">
    <location>
        <begin position="377"/>
        <end position="405"/>
    </location>
</feature>
<comment type="caution">
    <text evidence="2">The sequence shown here is derived from an EMBL/GenBank/DDBJ whole genome shotgun (WGS) entry which is preliminary data.</text>
</comment>
<sequence>MPLLLEKSYFTLALFLLSNIPATWKEGIPLLCYAQARQIPVDVIAAGAHALALAILWLSGCLMSIEISDNTQSKHLLLILTQLAVNLKLVKPLQALALWAMKQARGKTERKEDRPIYRIYLSLYSITTALNSVLGWYPIITSGMMQEAMSCLQPSLIQLLRPDCLLAVSIAMIVPLTVNPTNVIICSFFGINSAAFTLCTVLPFFVCNVSFFAAQSLQSGTTGCLAYGPNRPVSSNPSRGIFGVLGSVGLVFCFVLILIPGLLCVYSWRIFQIIIGLKLLYSFACDDWHFNSLFPEMIPSSATSRCDTFTSAPTSPTPSEYEVDHDPNIATPARHLLLLLFTISQFIFVKTLVHQGWAELFGHWLVITSDGHTNTIVWLVGVATVILSTIFGNNLAITMLLAEVIRQGELSSESETAAAIALAVASNITIVNITISIGFFGSLWRRIFEENMALAPMKCGLRRLFSLAIMSIVVLVTVCMEVKMLR</sequence>